<feature type="region of interest" description="Disordered" evidence="1">
    <location>
        <begin position="89"/>
        <end position="113"/>
    </location>
</feature>
<keyword evidence="2" id="KW-0812">Transmembrane</keyword>
<feature type="region of interest" description="Disordered" evidence="1">
    <location>
        <begin position="1"/>
        <end position="53"/>
    </location>
</feature>
<evidence type="ECO:0000256" key="2">
    <source>
        <dbReference type="SAM" id="Phobius"/>
    </source>
</evidence>
<feature type="transmembrane region" description="Helical" evidence="2">
    <location>
        <begin position="138"/>
        <end position="168"/>
    </location>
</feature>
<sequence>MTPLLSSPPAVHHPVSTHHQPHKIGASVRSVDGSPIFHRGDEPAAPARTLDPRRKGCVGSELNGEVGGGGVGNDGCSGGVAAPVTFSVGTAEQQQQQQGKQQHVRAERPPRPLSIESAVSMEGGSDSSREASSYVWRVLVYLAFINPFLCLLNSLYATLVLLAGLITYPIRYFLLPKDHSYTTTPGLAYLLLVHLRFVYPRSTRSRHSILPLPEDFDPARLVIVHLFGPFLAMALAVTSSILVFIWIYTEVILGEKNESRSAEYRGVMFVKERWEEYLLIALKPKSLDSY</sequence>
<keyword evidence="2" id="KW-1133">Transmembrane helix</keyword>
<feature type="transmembrane region" description="Helical" evidence="2">
    <location>
        <begin position="180"/>
        <end position="199"/>
    </location>
</feature>
<evidence type="ECO:0000313" key="4">
    <source>
        <dbReference type="Proteomes" id="UP001447188"/>
    </source>
</evidence>
<accession>A0ABR3GIF7</accession>
<evidence type="ECO:0000256" key="1">
    <source>
        <dbReference type="SAM" id="MobiDB-lite"/>
    </source>
</evidence>
<evidence type="ECO:0000313" key="3">
    <source>
        <dbReference type="EMBL" id="KAL0635728.1"/>
    </source>
</evidence>
<reference evidence="3 4" key="1">
    <citation type="submission" date="2024-02" db="EMBL/GenBank/DDBJ databases">
        <title>Discinaceae phylogenomics.</title>
        <authorList>
            <person name="Dirks A.C."/>
            <person name="James T.Y."/>
        </authorList>
    </citation>
    <scope>NUCLEOTIDE SEQUENCE [LARGE SCALE GENOMIC DNA]</scope>
    <source>
        <strain evidence="3 4">ACD0624</strain>
    </source>
</reference>
<proteinExistence type="predicted"/>
<protein>
    <submittedName>
        <fullName evidence="3">Uncharacterized protein</fullName>
    </submittedName>
</protein>
<keyword evidence="2" id="KW-0472">Membrane</keyword>
<comment type="caution">
    <text evidence="3">The sequence shown here is derived from an EMBL/GenBank/DDBJ whole genome shotgun (WGS) entry which is preliminary data.</text>
</comment>
<gene>
    <name evidence="3" type="ORF">Q9L58_005261</name>
</gene>
<dbReference type="Proteomes" id="UP001447188">
    <property type="component" value="Unassembled WGS sequence"/>
</dbReference>
<feature type="transmembrane region" description="Helical" evidence="2">
    <location>
        <begin position="220"/>
        <end position="248"/>
    </location>
</feature>
<keyword evidence="4" id="KW-1185">Reference proteome</keyword>
<organism evidence="3 4">
    <name type="scientific">Discina gigas</name>
    <dbReference type="NCBI Taxonomy" id="1032678"/>
    <lineage>
        <taxon>Eukaryota</taxon>
        <taxon>Fungi</taxon>
        <taxon>Dikarya</taxon>
        <taxon>Ascomycota</taxon>
        <taxon>Pezizomycotina</taxon>
        <taxon>Pezizomycetes</taxon>
        <taxon>Pezizales</taxon>
        <taxon>Discinaceae</taxon>
        <taxon>Discina</taxon>
    </lineage>
</organism>
<name>A0ABR3GIF7_9PEZI</name>
<dbReference type="EMBL" id="JBBBZM010000063">
    <property type="protein sequence ID" value="KAL0635728.1"/>
    <property type="molecule type" value="Genomic_DNA"/>
</dbReference>